<gene>
    <name evidence="3" type="ORF">LZ495_10545</name>
</gene>
<dbReference type="EMBL" id="JAKFHA010000004">
    <property type="protein sequence ID" value="MCF2527650.1"/>
    <property type="molecule type" value="Genomic_DNA"/>
</dbReference>
<dbReference type="Pfam" id="PF04909">
    <property type="entry name" value="Amidohydro_2"/>
    <property type="match status" value="1"/>
</dbReference>
<protein>
    <submittedName>
        <fullName evidence="3">Amidohydrolase</fullName>
    </submittedName>
</protein>
<dbReference type="Proteomes" id="UP001165378">
    <property type="component" value="Unassembled WGS sequence"/>
</dbReference>
<sequence>MIPWLVDLDAHVVEPPDVWSSRLPARYRDAGPRIELLPGSVPVLTGGTYREAPGTEGPDVAWWHYEDHYYSVKRLIAAAGYPADEITMTGITYDEMRPGCWRTAERLADMDANHVQAQMCFPNYPRFCGQLFLGGKDRELALLCVRAYNDWMVEEWCGTSGGRLIPLCLIPLWDAELAAAEVRRNAARGVRAVAFSELPTYLGLPSIYSGYWEPLFEACEETGTVLSMHIGSGTKTPQASPDGPDAVASTIIFGNSVASMADWMFSGVLHRRPRLQLLFAEAQIGWIPYLLDRIDDVWSTHRGWSGSQSLCPEPPSTYYHRQMFSCFFKDAVGVELLHRVGEDNVAFETDYPHQDGTWPHSRKAAEEQFGHLSPESVHKLARGNAIRLLGLDLPEPEPEPAGPRAGAR</sequence>
<reference evidence="3" key="1">
    <citation type="submission" date="2022-01" db="EMBL/GenBank/DDBJ databases">
        <title>Genome-Based Taxonomic Classification of the Phylum Actinobacteria.</title>
        <authorList>
            <person name="Gao Y."/>
        </authorList>
    </citation>
    <scope>NUCLEOTIDE SEQUENCE</scope>
    <source>
        <strain evidence="3">KLBMP 8922</strain>
    </source>
</reference>
<dbReference type="InterPro" id="IPR032465">
    <property type="entry name" value="ACMSD"/>
</dbReference>
<dbReference type="GO" id="GO:0016831">
    <property type="term" value="F:carboxy-lyase activity"/>
    <property type="evidence" value="ECO:0007669"/>
    <property type="project" value="InterPro"/>
</dbReference>
<accession>A0AA41PXE2</accession>
<proteinExistence type="predicted"/>
<name>A0AA41PXE2_9ACTN</name>
<evidence type="ECO:0000256" key="1">
    <source>
        <dbReference type="ARBA" id="ARBA00023239"/>
    </source>
</evidence>
<dbReference type="PANTHER" id="PTHR21240">
    <property type="entry name" value="2-AMINO-3-CARBOXYLMUCONATE-6-SEMIALDEHYDE DECARBOXYLASE"/>
    <property type="match status" value="1"/>
</dbReference>
<keyword evidence="4" id="KW-1185">Reference proteome</keyword>
<dbReference type="GO" id="GO:0016787">
    <property type="term" value="F:hydrolase activity"/>
    <property type="evidence" value="ECO:0007669"/>
    <property type="project" value="InterPro"/>
</dbReference>
<feature type="domain" description="Amidohydrolase-related" evidence="2">
    <location>
        <begin position="67"/>
        <end position="391"/>
    </location>
</feature>
<dbReference type="SUPFAM" id="SSF51556">
    <property type="entry name" value="Metallo-dependent hydrolases"/>
    <property type="match status" value="1"/>
</dbReference>
<evidence type="ECO:0000313" key="4">
    <source>
        <dbReference type="Proteomes" id="UP001165378"/>
    </source>
</evidence>
<evidence type="ECO:0000259" key="2">
    <source>
        <dbReference type="Pfam" id="PF04909"/>
    </source>
</evidence>
<keyword evidence="1" id="KW-0456">Lyase</keyword>
<organism evidence="3 4">
    <name type="scientific">Yinghuangia soli</name>
    <dbReference type="NCBI Taxonomy" id="2908204"/>
    <lineage>
        <taxon>Bacteria</taxon>
        <taxon>Bacillati</taxon>
        <taxon>Actinomycetota</taxon>
        <taxon>Actinomycetes</taxon>
        <taxon>Kitasatosporales</taxon>
        <taxon>Streptomycetaceae</taxon>
        <taxon>Yinghuangia</taxon>
    </lineage>
</organism>
<comment type="caution">
    <text evidence="3">The sequence shown here is derived from an EMBL/GenBank/DDBJ whole genome shotgun (WGS) entry which is preliminary data.</text>
</comment>
<dbReference type="PANTHER" id="PTHR21240:SF28">
    <property type="entry name" value="ISO-OROTATE DECARBOXYLASE (EUROFUNG)"/>
    <property type="match status" value="1"/>
</dbReference>
<dbReference type="RefSeq" id="WP_235051953.1">
    <property type="nucleotide sequence ID" value="NZ_JAKFHA010000004.1"/>
</dbReference>
<dbReference type="AlphaFoldDB" id="A0AA41PXE2"/>
<dbReference type="InterPro" id="IPR006680">
    <property type="entry name" value="Amidohydro-rel"/>
</dbReference>
<dbReference type="Gene3D" id="3.20.20.140">
    <property type="entry name" value="Metal-dependent hydrolases"/>
    <property type="match status" value="1"/>
</dbReference>
<evidence type="ECO:0000313" key="3">
    <source>
        <dbReference type="EMBL" id="MCF2527650.1"/>
    </source>
</evidence>
<dbReference type="GO" id="GO:0019748">
    <property type="term" value="P:secondary metabolic process"/>
    <property type="evidence" value="ECO:0007669"/>
    <property type="project" value="TreeGrafter"/>
</dbReference>
<dbReference type="GO" id="GO:0005737">
    <property type="term" value="C:cytoplasm"/>
    <property type="evidence" value="ECO:0007669"/>
    <property type="project" value="TreeGrafter"/>
</dbReference>
<dbReference type="InterPro" id="IPR032466">
    <property type="entry name" value="Metal_Hydrolase"/>
</dbReference>